<feature type="non-terminal residue" evidence="1">
    <location>
        <position position="1"/>
    </location>
</feature>
<dbReference type="AlphaFoldDB" id="A0AAV1STE8"/>
<keyword evidence="2" id="KW-1185">Reference proteome</keyword>
<dbReference type="EMBL" id="CAWUPB010001199">
    <property type="protein sequence ID" value="CAK7357325.1"/>
    <property type="molecule type" value="Genomic_DNA"/>
</dbReference>
<reference evidence="1 2" key="1">
    <citation type="submission" date="2024-01" db="EMBL/GenBank/DDBJ databases">
        <authorList>
            <person name="Waweru B."/>
        </authorList>
    </citation>
    <scope>NUCLEOTIDE SEQUENCE [LARGE SCALE GENOMIC DNA]</scope>
</reference>
<protein>
    <submittedName>
        <fullName evidence="1">Uncharacterized protein</fullName>
    </submittedName>
</protein>
<comment type="caution">
    <text evidence="1">The sequence shown here is derived from an EMBL/GenBank/DDBJ whole genome shotgun (WGS) entry which is preliminary data.</text>
</comment>
<evidence type="ECO:0000313" key="2">
    <source>
        <dbReference type="Proteomes" id="UP001314170"/>
    </source>
</evidence>
<organism evidence="1 2">
    <name type="scientific">Dovyalis caffra</name>
    <dbReference type="NCBI Taxonomy" id="77055"/>
    <lineage>
        <taxon>Eukaryota</taxon>
        <taxon>Viridiplantae</taxon>
        <taxon>Streptophyta</taxon>
        <taxon>Embryophyta</taxon>
        <taxon>Tracheophyta</taxon>
        <taxon>Spermatophyta</taxon>
        <taxon>Magnoliopsida</taxon>
        <taxon>eudicotyledons</taxon>
        <taxon>Gunneridae</taxon>
        <taxon>Pentapetalae</taxon>
        <taxon>rosids</taxon>
        <taxon>fabids</taxon>
        <taxon>Malpighiales</taxon>
        <taxon>Salicaceae</taxon>
        <taxon>Flacourtieae</taxon>
        <taxon>Dovyalis</taxon>
    </lineage>
</organism>
<proteinExistence type="predicted"/>
<name>A0AAV1STE8_9ROSI</name>
<accession>A0AAV1STE8</accession>
<gene>
    <name evidence="1" type="ORF">DCAF_LOCUS27611</name>
</gene>
<dbReference type="Proteomes" id="UP001314170">
    <property type="component" value="Unassembled WGS sequence"/>
</dbReference>
<sequence length="56" mass="6338">ENGGFHPPSKWCTTAAWWAWVHFVEGHRKKSTDGYRGMRRPYTEVGYPGSAIGSAR</sequence>
<evidence type="ECO:0000313" key="1">
    <source>
        <dbReference type="EMBL" id="CAK7357325.1"/>
    </source>
</evidence>